<feature type="region of interest" description="Disordered" evidence="1">
    <location>
        <begin position="1"/>
        <end position="20"/>
    </location>
</feature>
<proteinExistence type="predicted"/>
<organism evidence="3 4">
    <name type="scientific">Pandoraea norimbergensis</name>
    <dbReference type="NCBI Taxonomy" id="93219"/>
    <lineage>
        <taxon>Bacteria</taxon>
        <taxon>Pseudomonadati</taxon>
        <taxon>Pseudomonadota</taxon>
        <taxon>Betaproteobacteria</taxon>
        <taxon>Burkholderiales</taxon>
        <taxon>Burkholderiaceae</taxon>
        <taxon>Pandoraea</taxon>
    </lineage>
</organism>
<dbReference type="InterPro" id="IPR052894">
    <property type="entry name" value="AsmA-related"/>
</dbReference>
<dbReference type="Gene3D" id="3.30.1330.60">
    <property type="entry name" value="OmpA-like domain"/>
    <property type="match status" value="1"/>
</dbReference>
<evidence type="ECO:0008006" key="5">
    <source>
        <dbReference type="Google" id="ProtNLM"/>
    </source>
</evidence>
<dbReference type="EMBL" id="CP013480">
    <property type="protein sequence ID" value="ALS62633.1"/>
    <property type="molecule type" value="Genomic_DNA"/>
</dbReference>
<dbReference type="PANTHER" id="PTHR30441">
    <property type="entry name" value="DUF748 DOMAIN-CONTAINING PROTEIN"/>
    <property type="match status" value="1"/>
</dbReference>
<dbReference type="InterPro" id="IPR036737">
    <property type="entry name" value="OmpA-like_sf"/>
</dbReference>
<accession>A0ABN4JN03</accession>
<dbReference type="Proteomes" id="UP000060277">
    <property type="component" value="Chromosome"/>
</dbReference>
<dbReference type="InterPro" id="IPR008023">
    <property type="entry name" value="DUF748"/>
</dbReference>
<keyword evidence="2" id="KW-1133">Transmembrane helix</keyword>
<dbReference type="PANTHER" id="PTHR30441:SF8">
    <property type="entry name" value="DUF748 DOMAIN-CONTAINING PROTEIN"/>
    <property type="match status" value="1"/>
</dbReference>
<dbReference type="Pfam" id="PF05359">
    <property type="entry name" value="DUF748"/>
    <property type="match status" value="2"/>
</dbReference>
<feature type="region of interest" description="Disordered" evidence="1">
    <location>
        <begin position="633"/>
        <end position="671"/>
    </location>
</feature>
<evidence type="ECO:0000313" key="3">
    <source>
        <dbReference type="EMBL" id="ALS62633.1"/>
    </source>
</evidence>
<feature type="compositionally biased region" description="Basic and acidic residues" evidence="1">
    <location>
        <begin position="1"/>
        <end position="11"/>
    </location>
</feature>
<evidence type="ECO:0000256" key="1">
    <source>
        <dbReference type="SAM" id="MobiDB-lite"/>
    </source>
</evidence>
<keyword evidence="2" id="KW-0812">Transmembrane</keyword>
<gene>
    <name evidence="3" type="ORF">AT302_25390</name>
</gene>
<evidence type="ECO:0000313" key="4">
    <source>
        <dbReference type="Proteomes" id="UP000060277"/>
    </source>
</evidence>
<feature type="region of interest" description="Disordered" evidence="1">
    <location>
        <begin position="879"/>
        <end position="942"/>
    </location>
</feature>
<dbReference type="SUPFAM" id="SSF103088">
    <property type="entry name" value="OmpA-like"/>
    <property type="match status" value="1"/>
</dbReference>
<feature type="transmembrane region" description="Helical" evidence="2">
    <location>
        <begin position="46"/>
        <end position="67"/>
    </location>
</feature>
<reference evidence="4" key="1">
    <citation type="submission" date="2015-12" db="EMBL/GenBank/DDBJ databases">
        <title>Complete genome sequence of Pandoraea norimbergensis DSM 11628.</title>
        <authorList>
            <person name="Ee R."/>
            <person name="Lim Y.-L."/>
            <person name="Yong D."/>
            <person name="Yin W.-F."/>
            <person name="Chan K.-G."/>
        </authorList>
    </citation>
    <scope>NUCLEOTIDE SEQUENCE [LARGE SCALE GENOMIC DNA]</scope>
    <source>
        <strain evidence="4">DSM 11628</strain>
    </source>
</reference>
<name>A0ABN4JN03_9BURK</name>
<keyword evidence="2" id="KW-0472">Membrane</keyword>
<feature type="compositionally biased region" description="Low complexity" evidence="1">
    <location>
        <begin position="893"/>
        <end position="910"/>
    </location>
</feature>
<keyword evidence="4" id="KW-1185">Reference proteome</keyword>
<sequence>MAEQANDRKPSPDIPPGNTRLQQGLARAQALGRDPVVRRRARKTGLWTVGVLAVFGVVGYFTVPAVLKHYAVEKLSTYLERPVSVGDVSFNPYTLRLDLHQVHIGDKAPGQPFVDVGMLRVNASWGSLFRFAPVVDELYVDTPVVNIVRTAPQRFNFSDIIDKATSVPPSPEPSKPTRFALNNVQIKNGSIRFDDTVQNEKHVVDNLQVGVPFIANLPADTDIFVQPLLKASIDGAPLNITGQTKPFADSLESTVDIKLDRLDVPKYLGYSPVSVPAQIKSAAVSTDLKLRFTRDKDGSNHVTLTGTATLADAVVHEPDGSPMVAVKQVDVKLGKVEPLNNVYHIDSVRIDGLDQQVTMEKNGTLNVTKALLPQRTVIKAVGKAVGEAAASPQANEAAKSAPKVAAEQTAQAATPASAAEAAQAKAAAAAQPSPLDLIVGEVAVVNSKVRFTDERGAKPASIALENIQIGVKQFSTLGKEPATYDASMGVQSGGTLKAQGQFSLPAYNASGELDAESIALTPLLPFAQGALAGDLKSGTVGVQAKFSAAFAPDKQPNVQISPATATLDKIEWLTGIKGDAPLKLAHAQAKLSRFDLGAQQAVLDELTVTGLDVAARRDKDGKINLLALTGNGQPKTAAAAGSAGSRGNDINTRVGTERGRRTSAKAPAKTAQAGGWQWQVGKVSIENASIALEDRAVKGRPINAKLAPLNVRVQGASQDMGKPLQLEVNGTLNKKGSLNVTGNVTPQPLAGDLQVKTQQLDLAAFDSYLSDELNASIASALLSSNGRATFAMKGDTPQATYRGDATLGNVRLLDKVTADDFMRWNALSVQQINMAVGSGKPNVQLGSVALSRFYARLIINPNGRLNLADVVGNKETAPRSLTRANGGVPLDGSSASAAAANPPLDAAASAVEAGQPTEVEKKEQKPGETTVERGPGYGTGKALPADVHIGRITLQGGNINFTDNFVKPNYTANLTDIGGRIGAFGTATTEPADVALQGKVNRNSPIDISGKINPLAPMAFVDVSAKADGIELTNLTPYSTKYAGYPIEKGKLTVDVHYSLDQAKLTANNHIFIDQLTFGDRVESPTATNLPVRLAVSLLKNSRGEIDVNIPISGSLEDPQFSLGGVIFRAFVNLIVKAATAPFSLLASAFGGGDEELGYVEFAPGSARLTPEDEKRLDTLVKALKDRPSLKLDIVGRVDPAKDTDGLREVAVDRAIKAQKVKSMVGRGESIDVDSVKVTPEERSKYLTAAYKAADFSKPRNMIGFAKSLPDDEMEKLMETNIKVGDDDLRALAERRAQQVRTWLDGKIESERLFVVAPKLNAEGIKDKGATTRVDFALK</sequence>
<dbReference type="RefSeq" id="WP_058379490.1">
    <property type="nucleotide sequence ID" value="NZ_CP013480.3"/>
</dbReference>
<protein>
    <recommendedName>
        <fullName evidence="5">DUF748 domain-containing protein</fullName>
    </recommendedName>
</protein>
<evidence type="ECO:0000256" key="2">
    <source>
        <dbReference type="SAM" id="Phobius"/>
    </source>
</evidence>